<sequence length="41" mass="4719">MESMFDGENGKRLMEATSAFCQHQQHALDILRQRTLHISTS</sequence>
<evidence type="ECO:0000313" key="2">
    <source>
        <dbReference type="WBParaSite" id="PEQ_0000926501-mRNA-1"/>
    </source>
</evidence>
<dbReference type="WBParaSite" id="PEQ_0000926501-mRNA-1">
    <property type="protein sequence ID" value="PEQ_0000926501-mRNA-1"/>
    <property type="gene ID" value="PEQ_0000926501"/>
</dbReference>
<proteinExistence type="predicted"/>
<organism evidence="1 2">
    <name type="scientific">Parascaris equorum</name>
    <name type="common">Equine roundworm</name>
    <dbReference type="NCBI Taxonomy" id="6256"/>
    <lineage>
        <taxon>Eukaryota</taxon>
        <taxon>Metazoa</taxon>
        <taxon>Ecdysozoa</taxon>
        <taxon>Nematoda</taxon>
        <taxon>Chromadorea</taxon>
        <taxon>Rhabditida</taxon>
        <taxon>Spirurina</taxon>
        <taxon>Ascaridomorpha</taxon>
        <taxon>Ascaridoidea</taxon>
        <taxon>Ascarididae</taxon>
        <taxon>Parascaris</taxon>
    </lineage>
</organism>
<accession>A0A914RRY4</accession>
<dbReference type="AlphaFoldDB" id="A0A914RRY4"/>
<protein>
    <submittedName>
        <fullName evidence="2">Uncharacterized protein</fullName>
    </submittedName>
</protein>
<evidence type="ECO:0000313" key="1">
    <source>
        <dbReference type="Proteomes" id="UP000887564"/>
    </source>
</evidence>
<reference evidence="2" key="1">
    <citation type="submission" date="2022-11" db="UniProtKB">
        <authorList>
            <consortium name="WormBaseParasite"/>
        </authorList>
    </citation>
    <scope>IDENTIFICATION</scope>
</reference>
<name>A0A914RRY4_PAREQ</name>
<keyword evidence="1" id="KW-1185">Reference proteome</keyword>
<dbReference type="Proteomes" id="UP000887564">
    <property type="component" value="Unplaced"/>
</dbReference>